<dbReference type="PANTHER" id="PTHR43022:SF1">
    <property type="entry name" value="PROTEIN SMF"/>
    <property type="match status" value="1"/>
</dbReference>
<comment type="caution">
    <text evidence="4">The sequence shown here is derived from an EMBL/GenBank/DDBJ whole genome shotgun (WGS) entry which is preliminary data.</text>
</comment>
<keyword evidence="5" id="KW-1185">Reference proteome</keyword>
<dbReference type="GO" id="GO:0009294">
    <property type="term" value="P:DNA-mediated transformation"/>
    <property type="evidence" value="ECO:0007669"/>
    <property type="project" value="InterPro"/>
</dbReference>
<reference evidence="4 5" key="1">
    <citation type="submission" date="2018-08" db="EMBL/GenBank/DDBJ databases">
        <authorList>
            <person name="Khan S.A."/>
        </authorList>
    </citation>
    <scope>NUCLEOTIDE SEQUENCE [LARGE SCALE GENOMIC DNA]</scope>
    <source>
        <strain evidence="4 5">GTF-13</strain>
    </source>
</reference>
<feature type="domain" description="Smf/DprA SLOG" evidence="2">
    <location>
        <begin position="93"/>
        <end position="302"/>
    </location>
</feature>
<dbReference type="EMBL" id="QWEZ01000002">
    <property type="protein sequence ID" value="RRJ82579.1"/>
    <property type="molecule type" value="Genomic_DNA"/>
</dbReference>
<evidence type="ECO:0000313" key="4">
    <source>
        <dbReference type="EMBL" id="RRJ82579.1"/>
    </source>
</evidence>
<evidence type="ECO:0000313" key="5">
    <source>
        <dbReference type="Proteomes" id="UP000280792"/>
    </source>
</evidence>
<evidence type="ECO:0000256" key="1">
    <source>
        <dbReference type="ARBA" id="ARBA00006525"/>
    </source>
</evidence>
<feature type="domain" description="DprA winged helix" evidence="3">
    <location>
        <begin position="330"/>
        <end position="384"/>
    </location>
</feature>
<gene>
    <name evidence="4" type="primary">dprA</name>
    <name evidence="4" type="ORF">D0544_11980</name>
</gene>
<comment type="similarity">
    <text evidence="1">Belongs to the DprA/Smf family.</text>
</comment>
<dbReference type="InterPro" id="IPR041614">
    <property type="entry name" value="DprA_WH"/>
</dbReference>
<dbReference type="AlphaFoldDB" id="A0A3P3VLH4"/>
<dbReference type="Pfam" id="PF17782">
    <property type="entry name" value="WHD_DprA"/>
    <property type="match status" value="1"/>
</dbReference>
<name>A0A3P3VLH4_9GAMM</name>
<dbReference type="Pfam" id="PF02481">
    <property type="entry name" value="DNA_processg_A"/>
    <property type="match status" value="1"/>
</dbReference>
<dbReference type="Gene3D" id="1.10.10.10">
    <property type="entry name" value="Winged helix-like DNA-binding domain superfamily/Winged helix DNA-binding domain"/>
    <property type="match status" value="1"/>
</dbReference>
<dbReference type="NCBIfam" id="TIGR00732">
    <property type="entry name" value="dprA"/>
    <property type="match status" value="1"/>
</dbReference>
<reference evidence="4 5" key="2">
    <citation type="submission" date="2018-12" db="EMBL/GenBank/DDBJ databases">
        <title>Simiduia agarivorans gen. nov., sp. nov., a marine, agarolytic bacterium isolated from shallow coastal water from Keelung, Taiwan.</title>
        <authorList>
            <person name="Shieh W.Y."/>
        </authorList>
    </citation>
    <scope>NUCLEOTIDE SEQUENCE [LARGE SCALE GENOMIC DNA]</scope>
    <source>
        <strain evidence="4 5">GTF-13</strain>
    </source>
</reference>
<protein>
    <submittedName>
        <fullName evidence="4">DNA-protecting protein DprA</fullName>
    </submittedName>
</protein>
<evidence type="ECO:0000259" key="2">
    <source>
        <dbReference type="Pfam" id="PF02481"/>
    </source>
</evidence>
<dbReference type="InterPro" id="IPR003488">
    <property type="entry name" value="DprA"/>
</dbReference>
<dbReference type="InterPro" id="IPR057666">
    <property type="entry name" value="DrpA_SLOG"/>
</dbReference>
<evidence type="ECO:0000259" key="3">
    <source>
        <dbReference type="Pfam" id="PF17782"/>
    </source>
</evidence>
<accession>A0A3P3VLH4</accession>
<dbReference type="Gene3D" id="3.40.50.450">
    <property type="match status" value="1"/>
</dbReference>
<dbReference type="Proteomes" id="UP000280792">
    <property type="component" value="Unassembled WGS sequence"/>
</dbReference>
<dbReference type="PANTHER" id="PTHR43022">
    <property type="entry name" value="PROTEIN SMF"/>
    <property type="match status" value="1"/>
</dbReference>
<sequence length="390" mass="42508">METCLPRWEQLRPWLLLHLLPALGPIRSRQLLDQIKHPDALLKPDSIGTLRWLPEPTQTALSQWHRGRGAFWDYANRQLCRIEGWSEQAGCHLLSAEDEAYPPLLAELHDPPPLLYVEGDASLLQSPQIALVGSRHCTRQGGEMAYEMAYQLALSGLTVTSGFARGIDSQAHEGSVRAQQPTLAVLGTGIDRCYPAQNRQLRETVLAGGGALVSEFPLGMAPRPGNFPRRNRIISGLSLGVLVVEAAVPSGSLLTAQLALEQGREVFAVPGSIRQGKSAGCHRLIRDGACLVESSEEVVAALAPQFLQPLADKYRKGESSAAPGGGVQLKAALAPEQRSLIELLDFEPCCLDLLVVRSCRTVTELMTSLQQLELEGWVERVAGGYQRRRG</sequence>
<dbReference type="SUPFAM" id="SSF102405">
    <property type="entry name" value="MCP/YpsA-like"/>
    <property type="match status" value="1"/>
</dbReference>
<organism evidence="4 5">
    <name type="scientific">Aestuariirhabdus litorea</name>
    <dbReference type="NCBI Taxonomy" id="2528527"/>
    <lineage>
        <taxon>Bacteria</taxon>
        <taxon>Pseudomonadati</taxon>
        <taxon>Pseudomonadota</taxon>
        <taxon>Gammaproteobacteria</taxon>
        <taxon>Oceanospirillales</taxon>
        <taxon>Aestuariirhabdaceae</taxon>
        <taxon>Aestuariirhabdus</taxon>
    </lineage>
</organism>
<dbReference type="RefSeq" id="WP_125016442.1">
    <property type="nucleotide sequence ID" value="NZ_QWEZ01000002.1"/>
</dbReference>
<dbReference type="InterPro" id="IPR036388">
    <property type="entry name" value="WH-like_DNA-bd_sf"/>
</dbReference>
<proteinExistence type="inferred from homology"/>